<reference evidence="1" key="2">
    <citation type="submission" date="2025-09" db="UniProtKB">
        <authorList>
            <consortium name="EnsemblPlants"/>
        </authorList>
    </citation>
    <scope>IDENTIFICATION</scope>
</reference>
<proteinExistence type="predicted"/>
<protein>
    <submittedName>
        <fullName evidence="1">Uncharacterized protein</fullName>
    </submittedName>
</protein>
<organism evidence="1 2">
    <name type="scientific">Avena sativa</name>
    <name type="common">Oat</name>
    <dbReference type="NCBI Taxonomy" id="4498"/>
    <lineage>
        <taxon>Eukaryota</taxon>
        <taxon>Viridiplantae</taxon>
        <taxon>Streptophyta</taxon>
        <taxon>Embryophyta</taxon>
        <taxon>Tracheophyta</taxon>
        <taxon>Spermatophyta</taxon>
        <taxon>Magnoliopsida</taxon>
        <taxon>Liliopsida</taxon>
        <taxon>Poales</taxon>
        <taxon>Poaceae</taxon>
        <taxon>BOP clade</taxon>
        <taxon>Pooideae</taxon>
        <taxon>Poodae</taxon>
        <taxon>Poeae</taxon>
        <taxon>Poeae Chloroplast Group 1 (Aveneae type)</taxon>
        <taxon>Aveninae</taxon>
        <taxon>Avena</taxon>
    </lineage>
</organism>
<accession>A0ACD5ZMA1</accession>
<dbReference type="EnsemblPlants" id="AVESA.00010b.r2.7AG1214730.1">
    <property type="protein sequence ID" value="AVESA.00010b.r2.7AG1214730.1.CDS"/>
    <property type="gene ID" value="AVESA.00010b.r2.7AG1214730"/>
</dbReference>
<dbReference type="Proteomes" id="UP001732700">
    <property type="component" value="Chromosome 7A"/>
</dbReference>
<sequence>MPFLYSSSHYVLHASILLLTRPAHGPRRQGPVRSYVWRERRLYSLLGFLLLLAVLYLNWLPGHGGGGIGGGLKLPVPWLQPRMAFVTRNGTHFADAATGAPLYVNGWNSYWLLSSRSPSLVSEMLRRGRRMGLGVCRTWAFIDGGPGALQISPGRFSEAVFQELDYVIYEARRNHIRLVLCLVNNLDNFGGKAQYVKWAQAAGANMMNSTDSFFYHPTIKGYYKDYVKAILTRRNSYSGIRYCDEPAIFAWELMNEPRCVSNSSGPHIQAWITEMAAYVKSLDTNHLVGVGIEGFYGTGIAERLGFNPGAWAASLCSDFIQNSAVEHIDFASVHAYPDSWLPDASLEEKIRYLSSWVDSHLNDSENILRKPVLFSEVGYMQHADPNNTADGDILLRVVYDKIYDSARKLQAGGGALVWQLMVEGTHMYHDNFSLVARDHPSTYKLIKEQSCRLQMLYKKEGDPGGQCSAPP</sequence>
<keyword evidence="2" id="KW-1185">Reference proteome</keyword>
<name>A0ACD5ZMA1_AVESA</name>
<evidence type="ECO:0000313" key="2">
    <source>
        <dbReference type="Proteomes" id="UP001732700"/>
    </source>
</evidence>
<evidence type="ECO:0000313" key="1">
    <source>
        <dbReference type="EnsemblPlants" id="AVESA.00010b.r2.7AG1214730.1.CDS"/>
    </source>
</evidence>
<reference evidence="1" key="1">
    <citation type="submission" date="2021-05" db="EMBL/GenBank/DDBJ databases">
        <authorList>
            <person name="Scholz U."/>
            <person name="Mascher M."/>
            <person name="Fiebig A."/>
        </authorList>
    </citation>
    <scope>NUCLEOTIDE SEQUENCE [LARGE SCALE GENOMIC DNA]</scope>
</reference>